<protein>
    <recommendedName>
        <fullName evidence="1">Trk system potassium uptake protein TrkA</fullName>
    </recommendedName>
</protein>
<feature type="domain" description="RCK C-terminal" evidence="8">
    <location>
        <begin position="137"/>
        <end position="219"/>
    </location>
</feature>
<dbReference type="Pfam" id="PF02254">
    <property type="entry name" value="TrkA_N"/>
    <property type="match status" value="1"/>
</dbReference>
<dbReference type="Gene3D" id="3.40.50.720">
    <property type="entry name" value="NAD(P)-binding Rossmann-like Domain"/>
    <property type="match status" value="1"/>
</dbReference>
<keyword evidence="5" id="KW-0520">NAD</keyword>
<evidence type="ECO:0000259" key="7">
    <source>
        <dbReference type="PROSITE" id="PS51201"/>
    </source>
</evidence>
<sequence>MKTIIVGGGKVGYNLLKTLKGRDYKVTLIERDKETCKKIAEDFNSDVIWGDGTNLDVLKDAGIEDAEIIAAVTGSDEVNLVTCQIAKVSFHSKRTISRINNPQNIIMFKKLGIDNAVCSTEVIANLIEYAFDQEDYRVISTLERGLMIITELSIRENNIWSNQFVKDLILPKECVLVSIIRGETVIYPRGNIQILEGDKVIVITNKSVLASLVCELYDGGNKKWMLGKKK</sequence>
<dbReference type="PRINTS" id="PR00335">
    <property type="entry name" value="KUPTAKETRKA"/>
</dbReference>
<dbReference type="InterPro" id="IPR036721">
    <property type="entry name" value="RCK_C_sf"/>
</dbReference>
<organism evidence="9 10">
    <name type="scientific">Lacrimispora defluvii</name>
    <dbReference type="NCBI Taxonomy" id="2719233"/>
    <lineage>
        <taxon>Bacteria</taxon>
        <taxon>Bacillati</taxon>
        <taxon>Bacillota</taxon>
        <taxon>Clostridia</taxon>
        <taxon>Lachnospirales</taxon>
        <taxon>Lachnospiraceae</taxon>
        <taxon>Lacrimispora</taxon>
    </lineage>
</organism>
<evidence type="ECO:0000313" key="10">
    <source>
        <dbReference type="Proteomes" id="UP000539052"/>
    </source>
</evidence>
<gene>
    <name evidence="9" type="ORF">G9470_07240</name>
</gene>
<keyword evidence="2" id="KW-0813">Transport</keyword>
<dbReference type="PROSITE" id="PS51202">
    <property type="entry name" value="RCK_C"/>
    <property type="match status" value="1"/>
</dbReference>
<reference evidence="9 10" key="1">
    <citation type="submission" date="2020-03" db="EMBL/GenBank/DDBJ databases">
        <title>Genome Sequence of industrial isolate, B5A.</title>
        <authorList>
            <person name="Sharma S."/>
            <person name="Patil P.B."/>
            <person name="Korpole S."/>
        </authorList>
    </citation>
    <scope>NUCLEOTIDE SEQUENCE [LARGE SCALE GENOMIC DNA]</scope>
    <source>
        <strain evidence="9 10">PI-S10-B5A</strain>
    </source>
</reference>
<evidence type="ECO:0000256" key="2">
    <source>
        <dbReference type="ARBA" id="ARBA00022448"/>
    </source>
</evidence>
<evidence type="ECO:0000256" key="5">
    <source>
        <dbReference type="ARBA" id="ARBA00023027"/>
    </source>
</evidence>
<dbReference type="InterPro" id="IPR050721">
    <property type="entry name" value="Trk_Ktr_HKT_K-transport"/>
</dbReference>
<evidence type="ECO:0000256" key="3">
    <source>
        <dbReference type="ARBA" id="ARBA00022538"/>
    </source>
</evidence>
<evidence type="ECO:0000313" key="9">
    <source>
        <dbReference type="EMBL" id="NNJ29594.1"/>
    </source>
</evidence>
<dbReference type="EMBL" id="JAAOXG010000015">
    <property type="protein sequence ID" value="NNJ29594.1"/>
    <property type="molecule type" value="Genomic_DNA"/>
</dbReference>
<name>A0ABX1VMH4_9FIRM</name>
<keyword evidence="10" id="KW-1185">Reference proteome</keyword>
<dbReference type="InterPro" id="IPR036291">
    <property type="entry name" value="NAD(P)-bd_dom_sf"/>
</dbReference>
<evidence type="ECO:0000256" key="6">
    <source>
        <dbReference type="ARBA" id="ARBA00023065"/>
    </source>
</evidence>
<keyword evidence="6" id="KW-0406">Ion transport</keyword>
<dbReference type="InterPro" id="IPR003148">
    <property type="entry name" value="RCK_N"/>
</dbReference>
<dbReference type="RefSeq" id="WP_170820858.1">
    <property type="nucleotide sequence ID" value="NZ_JAAOXG010000015.1"/>
</dbReference>
<evidence type="ECO:0000256" key="4">
    <source>
        <dbReference type="ARBA" id="ARBA00022958"/>
    </source>
</evidence>
<dbReference type="PANTHER" id="PTHR43833:SF5">
    <property type="entry name" value="TRK SYSTEM POTASSIUM UPTAKE PROTEIN TRKA"/>
    <property type="match status" value="1"/>
</dbReference>
<dbReference type="SUPFAM" id="SSF51735">
    <property type="entry name" value="NAD(P)-binding Rossmann-fold domains"/>
    <property type="match status" value="1"/>
</dbReference>
<dbReference type="SUPFAM" id="SSF116726">
    <property type="entry name" value="TrkA C-terminal domain-like"/>
    <property type="match status" value="1"/>
</dbReference>
<dbReference type="InterPro" id="IPR006036">
    <property type="entry name" value="K_uptake_TrkA"/>
</dbReference>
<proteinExistence type="predicted"/>
<dbReference type="PROSITE" id="PS51201">
    <property type="entry name" value="RCK_N"/>
    <property type="match status" value="1"/>
</dbReference>
<comment type="caution">
    <text evidence="9">The sequence shown here is derived from an EMBL/GenBank/DDBJ whole genome shotgun (WGS) entry which is preliminary data.</text>
</comment>
<keyword evidence="3" id="KW-0633">Potassium transport</keyword>
<dbReference type="InterPro" id="IPR006037">
    <property type="entry name" value="RCK_C"/>
</dbReference>
<evidence type="ECO:0000256" key="1">
    <source>
        <dbReference type="ARBA" id="ARBA00017378"/>
    </source>
</evidence>
<dbReference type="Pfam" id="PF02080">
    <property type="entry name" value="TrkA_C"/>
    <property type="match status" value="1"/>
</dbReference>
<dbReference type="Gene3D" id="3.30.70.1450">
    <property type="entry name" value="Regulator of K+ conductance, C-terminal domain"/>
    <property type="match status" value="1"/>
</dbReference>
<keyword evidence="4" id="KW-0630">Potassium</keyword>
<evidence type="ECO:0000259" key="8">
    <source>
        <dbReference type="PROSITE" id="PS51202"/>
    </source>
</evidence>
<feature type="domain" description="RCK N-terminal" evidence="7">
    <location>
        <begin position="1"/>
        <end position="117"/>
    </location>
</feature>
<dbReference type="Proteomes" id="UP000539052">
    <property type="component" value="Unassembled WGS sequence"/>
</dbReference>
<accession>A0ABX1VMH4</accession>
<dbReference type="PANTHER" id="PTHR43833">
    <property type="entry name" value="POTASSIUM CHANNEL PROTEIN 2-RELATED-RELATED"/>
    <property type="match status" value="1"/>
</dbReference>